<evidence type="ECO:0000256" key="3">
    <source>
        <dbReference type="ARBA" id="ARBA00004496"/>
    </source>
</evidence>
<reference evidence="12" key="2">
    <citation type="journal article" date="2008" name="Genome Biol.">
        <title>Improved genome assembly and evidence-based global gene model set for the chordate Ciona intestinalis: new insight into intron and operon populations.</title>
        <authorList>
            <person name="Satou Y."/>
            <person name="Mineta K."/>
            <person name="Ogasawara M."/>
            <person name="Sasakura Y."/>
            <person name="Shoguchi E."/>
            <person name="Ueno K."/>
            <person name="Yamada L."/>
            <person name="Matsumoto J."/>
            <person name="Wasserscheid J."/>
            <person name="Dewar K."/>
            <person name="Wiley G.B."/>
            <person name="Macmil S.L."/>
            <person name="Roe B.A."/>
            <person name="Zeller R.W."/>
            <person name="Hastings K.E."/>
            <person name="Lemaire P."/>
            <person name="Lindquist E."/>
            <person name="Endo T."/>
            <person name="Hotta K."/>
            <person name="Inaba K."/>
        </authorList>
    </citation>
    <scope>NUCLEOTIDE SEQUENCE [LARGE SCALE GENOMIC DNA]</scope>
    <source>
        <strain evidence="12">wild type</strain>
    </source>
</reference>
<dbReference type="InterPro" id="IPR048288">
    <property type="entry name" value="PDCD10_N"/>
</dbReference>
<keyword evidence="10" id="KW-0472">Membrane</keyword>
<dbReference type="OrthoDB" id="6017654at2759"/>
<sequence length="217" mass="24429">MATASSNENSNTVMKSVVSVPLHLGLFPALDGLSKKYDLETVEDLKVAFTEAEKSVPGFTQELLNGVIQKEVPNEVSFTKSLLRMSGQNSQEYALQRKEKEFFKLGEQAHTLKRILSRIPDEMNDRTRFLQTIKDIASAIKDLLSAVNEVFKKYSTKANRRALDIQKKEFVKCSKGFSDTLKSYFKDGSEVPVYVSANRLIHQANAILLVFKMTTPD</sequence>
<keyword evidence="7" id="KW-0037">Angiogenesis</keyword>
<gene>
    <name evidence="12" type="primary">LOC100176205</name>
</gene>
<evidence type="ECO:0000256" key="10">
    <source>
        <dbReference type="ARBA" id="ARBA00023136"/>
    </source>
</evidence>
<proteinExistence type="inferred from homology"/>
<reference evidence="13" key="1">
    <citation type="journal article" date="2002" name="Science">
        <title>The draft genome of Ciona intestinalis: insights into chordate and vertebrate origins.</title>
        <authorList>
            <person name="Dehal P."/>
            <person name="Satou Y."/>
            <person name="Campbell R.K."/>
            <person name="Chapman J."/>
            <person name="Degnan B."/>
            <person name="De Tomaso A."/>
            <person name="Davidson B."/>
            <person name="Di Gregorio A."/>
            <person name="Gelpke M."/>
            <person name="Goodstein D.M."/>
            <person name="Harafuji N."/>
            <person name="Hastings K.E."/>
            <person name="Ho I."/>
            <person name="Hotta K."/>
            <person name="Huang W."/>
            <person name="Kawashima T."/>
            <person name="Lemaire P."/>
            <person name="Martinez D."/>
            <person name="Meinertzhagen I.A."/>
            <person name="Necula S."/>
            <person name="Nonaka M."/>
            <person name="Putnam N."/>
            <person name="Rash S."/>
            <person name="Saiga H."/>
            <person name="Satake M."/>
            <person name="Terry A."/>
            <person name="Yamada L."/>
            <person name="Wang H.G."/>
            <person name="Awazu S."/>
            <person name="Azumi K."/>
            <person name="Boore J."/>
            <person name="Branno M."/>
            <person name="Chin-Bow S."/>
            <person name="DeSantis R."/>
            <person name="Doyle S."/>
            <person name="Francino P."/>
            <person name="Keys D.N."/>
            <person name="Haga S."/>
            <person name="Hayashi H."/>
            <person name="Hino K."/>
            <person name="Imai K.S."/>
            <person name="Inaba K."/>
            <person name="Kano S."/>
            <person name="Kobayashi K."/>
            <person name="Kobayashi M."/>
            <person name="Lee B.I."/>
            <person name="Makabe K.W."/>
            <person name="Manohar C."/>
            <person name="Matassi G."/>
            <person name="Medina M."/>
            <person name="Mochizuki Y."/>
            <person name="Mount S."/>
            <person name="Morishita T."/>
            <person name="Miura S."/>
            <person name="Nakayama A."/>
            <person name="Nishizaka S."/>
            <person name="Nomoto H."/>
            <person name="Ohta F."/>
            <person name="Oishi K."/>
            <person name="Rigoutsos I."/>
            <person name="Sano M."/>
            <person name="Sasaki A."/>
            <person name="Sasakura Y."/>
            <person name="Shoguchi E."/>
            <person name="Shin-i T."/>
            <person name="Spagnuolo A."/>
            <person name="Stainier D."/>
            <person name="Suzuki M.M."/>
            <person name="Tassy O."/>
            <person name="Takatori N."/>
            <person name="Tokuoka M."/>
            <person name="Yagi K."/>
            <person name="Yoshizaki F."/>
            <person name="Wada S."/>
            <person name="Zhang C."/>
            <person name="Hyatt P.D."/>
            <person name="Larimer F."/>
            <person name="Detter C."/>
            <person name="Doggett N."/>
            <person name="Glavina T."/>
            <person name="Hawkins T."/>
            <person name="Richardson P."/>
            <person name="Lucas S."/>
            <person name="Kohara Y."/>
            <person name="Levine M."/>
            <person name="Satoh N."/>
            <person name="Rokhsar D.S."/>
        </authorList>
    </citation>
    <scope>NUCLEOTIDE SEQUENCE [LARGE SCALE GENOMIC DNA]</scope>
</reference>
<dbReference type="SMR" id="H2Y3T4"/>
<dbReference type="Proteomes" id="UP000008144">
    <property type="component" value="Chromosome 7"/>
</dbReference>
<name>H2Y3T4_CIOIN</name>
<accession>H2Y3T4</accession>
<evidence type="ECO:0000256" key="8">
    <source>
        <dbReference type="ARBA" id="ARBA00022703"/>
    </source>
</evidence>
<dbReference type="FunCoup" id="H2Y3T4">
    <property type="interactions" value="946"/>
</dbReference>
<evidence type="ECO:0000256" key="5">
    <source>
        <dbReference type="ARBA" id="ARBA00022475"/>
    </source>
</evidence>
<dbReference type="InParanoid" id="H2Y3T4"/>
<evidence type="ECO:0000256" key="2">
    <source>
        <dbReference type="ARBA" id="ARBA00004413"/>
    </source>
</evidence>
<dbReference type="GeneTree" id="ENSGT00390000017913"/>
<keyword evidence="5" id="KW-1003">Cell membrane</keyword>
<dbReference type="OMA" id="HVVLFPI"/>
<dbReference type="InterPro" id="IPR046409">
    <property type="entry name" value="PDC10_dimerisation_sf"/>
</dbReference>
<dbReference type="Pfam" id="PF06840">
    <property type="entry name" value="PDC10_C"/>
    <property type="match status" value="1"/>
</dbReference>
<evidence type="ECO:0000256" key="7">
    <source>
        <dbReference type="ARBA" id="ARBA00022657"/>
    </source>
</evidence>
<dbReference type="GO" id="GO:0006915">
    <property type="term" value="P:apoptotic process"/>
    <property type="evidence" value="ECO:0007669"/>
    <property type="project" value="UniProtKB-KW"/>
</dbReference>
<dbReference type="KEGG" id="cin:100176205"/>
<dbReference type="STRING" id="7719.ENSCINP00000036570"/>
<dbReference type="GO" id="GO:0090168">
    <property type="term" value="P:Golgi reassembly"/>
    <property type="evidence" value="ECO:0000318"/>
    <property type="project" value="GO_Central"/>
</dbReference>
<reference evidence="12" key="4">
    <citation type="submission" date="2025-09" db="UniProtKB">
        <authorList>
            <consortium name="Ensembl"/>
        </authorList>
    </citation>
    <scope>IDENTIFICATION</scope>
</reference>
<dbReference type="RefSeq" id="XP_002129238.1">
    <property type="nucleotide sequence ID" value="XM_002129202.5"/>
</dbReference>
<evidence type="ECO:0000256" key="4">
    <source>
        <dbReference type="ARBA" id="ARBA00009181"/>
    </source>
</evidence>
<organism evidence="12 13">
    <name type="scientific">Ciona intestinalis</name>
    <name type="common">Transparent sea squirt</name>
    <name type="synonym">Ascidia intestinalis</name>
    <dbReference type="NCBI Taxonomy" id="7719"/>
    <lineage>
        <taxon>Eukaryota</taxon>
        <taxon>Metazoa</taxon>
        <taxon>Chordata</taxon>
        <taxon>Tunicata</taxon>
        <taxon>Ascidiacea</taxon>
        <taxon>Phlebobranchia</taxon>
        <taxon>Cionidae</taxon>
        <taxon>Ciona</taxon>
    </lineage>
</organism>
<accession>A0A1W2WDB2</accession>
<keyword evidence="8" id="KW-0053">Apoptosis</keyword>
<evidence type="ECO:0000256" key="9">
    <source>
        <dbReference type="ARBA" id="ARBA00023034"/>
    </source>
</evidence>
<keyword evidence="6" id="KW-0963">Cytoplasm</keyword>
<reference evidence="12" key="3">
    <citation type="submission" date="2025-08" db="UniProtKB">
        <authorList>
            <consortium name="Ensembl"/>
        </authorList>
    </citation>
    <scope>IDENTIFICATION</scope>
</reference>
<evidence type="ECO:0000313" key="12">
    <source>
        <dbReference type="Ensembl" id="ENSCINP00000036570.1"/>
    </source>
</evidence>
<comment type="similarity">
    <text evidence="4">Belongs to the PDCD10 family.</text>
</comment>
<dbReference type="GeneID" id="100176205"/>
<dbReference type="GO" id="GO:0005886">
    <property type="term" value="C:plasma membrane"/>
    <property type="evidence" value="ECO:0007669"/>
    <property type="project" value="UniProtKB-SubCell"/>
</dbReference>
<protein>
    <submittedName>
        <fullName evidence="12">Programmed cell death protein 10</fullName>
    </submittedName>
</protein>
<evidence type="ECO:0000259" key="11">
    <source>
        <dbReference type="Pfam" id="PF20929"/>
    </source>
</evidence>
<evidence type="ECO:0000313" key="13">
    <source>
        <dbReference type="Proteomes" id="UP000008144"/>
    </source>
</evidence>
<dbReference type="PANTHER" id="PTHR13250:SF1">
    <property type="entry name" value="PROGRAMMED CELL DEATH PROTEIN 10"/>
    <property type="match status" value="1"/>
</dbReference>
<keyword evidence="9" id="KW-0333">Golgi apparatus</keyword>
<dbReference type="AlphaFoldDB" id="H2Y3T4"/>
<dbReference type="PANTHER" id="PTHR13250">
    <property type="entry name" value="TF-1 CELL APOPTOSIS RELATED PROTEIN-15"/>
    <property type="match status" value="1"/>
</dbReference>
<comment type="subcellular location">
    <subcellularLocation>
        <location evidence="2">Cell membrane</location>
        <topology evidence="2">Peripheral membrane protein</topology>
        <orientation evidence="2">Cytoplasmic side</orientation>
    </subcellularLocation>
    <subcellularLocation>
        <location evidence="3">Cytoplasm</location>
    </subcellularLocation>
    <subcellularLocation>
        <location evidence="1">Golgi apparatus membrane</location>
        <topology evidence="1">Peripheral membrane protein</topology>
        <orientation evidence="1">Cytoplasmic side</orientation>
    </subcellularLocation>
</comment>
<dbReference type="GO" id="GO:0019901">
    <property type="term" value="F:protein kinase binding"/>
    <property type="evidence" value="ECO:0000318"/>
    <property type="project" value="GO_Central"/>
</dbReference>
<dbReference type="HOGENOM" id="CLU_083906_1_0_1"/>
<evidence type="ECO:0000256" key="1">
    <source>
        <dbReference type="ARBA" id="ARBA00004255"/>
    </source>
</evidence>
<dbReference type="GO" id="GO:0090443">
    <property type="term" value="C:FAR/SIN/STRIPAK complex"/>
    <property type="evidence" value="ECO:0000318"/>
    <property type="project" value="GO_Central"/>
</dbReference>
<keyword evidence="13" id="KW-1185">Reference proteome</keyword>
<feature type="domain" description="Programmed cell death protein 10 dimerisation" evidence="11">
    <location>
        <begin position="15"/>
        <end position="73"/>
    </location>
</feature>
<dbReference type="InterPro" id="IPR009652">
    <property type="entry name" value="PDCD10"/>
</dbReference>
<dbReference type="Gene3D" id="1.10.12.70">
    <property type="match status" value="1"/>
</dbReference>
<evidence type="ECO:0000256" key="6">
    <source>
        <dbReference type="ARBA" id="ARBA00022490"/>
    </source>
</evidence>
<dbReference type="Pfam" id="PF20929">
    <property type="entry name" value="PDCD10_N"/>
    <property type="match status" value="1"/>
</dbReference>
<dbReference type="Ensembl" id="ENSCINT00000035647.1">
    <property type="protein sequence ID" value="ENSCINP00000036570.1"/>
    <property type="gene ID" value="ENSCING00000023716.1"/>
</dbReference>
<dbReference type="EMBL" id="EAAA01002404">
    <property type="status" value="NOT_ANNOTATED_CDS"/>
    <property type="molecule type" value="Genomic_DNA"/>
</dbReference>
<dbReference type="Gene3D" id="1.20.120.330">
    <property type="entry name" value="Nucleotidyltransferases domain 2"/>
    <property type="match status" value="1"/>
</dbReference>
<dbReference type="GO" id="GO:0000139">
    <property type="term" value="C:Golgi membrane"/>
    <property type="evidence" value="ECO:0007669"/>
    <property type="project" value="UniProtKB-SubCell"/>
</dbReference>